<dbReference type="GO" id="GO:0004674">
    <property type="term" value="F:protein serine/threonine kinase activity"/>
    <property type="evidence" value="ECO:0007669"/>
    <property type="project" value="UniProtKB-KW"/>
</dbReference>
<keyword evidence="1" id="KW-0723">Serine/threonine-protein kinase</keyword>
<dbReference type="EMBL" id="CP159534">
    <property type="protein sequence ID" value="XCJ71186.1"/>
    <property type="molecule type" value="Genomic_DNA"/>
</dbReference>
<evidence type="ECO:0000313" key="3">
    <source>
        <dbReference type="EMBL" id="XCJ71186.1"/>
    </source>
</evidence>
<protein>
    <submittedName>
        <fullName evidence="3">ATP-binding protein</fullName>
    </submittedName>
</protein>
<keyword evidence="3" id="KW-0067">ATP-binding</keyword>
<dbReference type="InterPro" id="IPR050267">
    <property type="entry name" value="Anti-sigma-factor_SerPK"/>
</dbReference>
<dbReference type="Gene3D" id="3.30.565.10">
    <property type="entry name" value="Histidine kinase-like ATPase, C-terminal domain"/>
    <property type="match status" value="1"/>
</dbReference>
<proteinExistence type="predicted"/>
<dbReference type="GO" id="GO:0005524">
    <property type="term" value="F:ATP binding"/>
    <property type="evidence" value="ECO:0007669"/>
    <property type="project" value="UniProtKB-KW"/>
</dbReference>
<keyword evidence="1" id="KW-0808">Transferase</keyword>
<evidence type="ECO:0000259" key="2">
    <source>
        <dbReference type="Pfam" id="PF13581"/>
    </source>
</evidence>
<dbReference type="PANTHER" id="PTHR35526">
    <property type="entry name" value="ANTI-SIGMA-F FACTOR RSBW-RELATED"/>
    <property type="match status" value="1"/>
</dbReference>
<organism evidence="3">
    <name type="scientific">Streptomyces tabacisoli</name>
    <dbReference type="NCBI Taxonomy" id="3156398"/>
    <lineage>
        <taxon>Bacteria</taxon>
        <taxon>Bacillati</taxon>
        <taxon>Actinomycetota</taxon>
        <taxon>Actinomycetes</taxon>
        <taxon>Kitasatosporales</taxon>
        <taxon>Streptomycetaceae</taxon>
        <taxon>Streptomyces</taxon>
    </lineage>
</organism>
<dbReference type="InterPro" id="IPR003594">
    <property type="entry name" value="HATPase_dom"/>
</dbReference>
<gene>
    <name evidence="3" type="ORF">ABII15_14915</name>
</gene>
<dbReference type="CDD" id="cd16936">
    <property type="entry name" value="HATPase_RsbW-like"/>
    <property type="match status" value="1"/>
</dbReference>
<dbReference type="PANTHER" id="PTHR35526:SF3">
    <property type="entry name" value="ANTI-SIGMA-F FACTOR RSBW"/>
    <property type="match status" value="1"/>
</dbReference>
<dbReference type="KEGG" id="stac:ABII15_14915"/>
<evidence type="ECO:0000256" key="1">
    <source>
        <dbReference type="ARBA" id="ARBA00022527"/>
    </source>
</evidence>
<keyword evidence="3" id="KW-0547">Nucleotide-binding</keyword>
<dbReference type="Pfam" id="PF13581">
    <property type="entry name" value="HATPase_c_2"/>
    <property type="match status" value="1"/>
</dbReference>
<sequence length="152" mass="16332">MTADLLGVPRTMAEGTRATTRSRPGVLEIDVQLTALAVSHVRGIVLGHLVLWGLPSCEWEVGLATSELLTNAFNHARQADQPTVKVRLVLSRTPGGLFLSVSDPDSRQPTTPCLEDDAENGRGIPLLRNIGEDFGCSGSDRGKDVWITFATP</sequence>
<feature type="domain" description="Histidine kinase/HSP90-like ATPase" evidence="2">
    <location>
        <begin position="38"/>
        <end position="148"/>
    </location>
</feature>
<dbReference type="AlphaFoldDB" id="A0AAU8ITR4"/>
<dbReference type="RefSeq" id="WP_353942813.1">
    <property type="nucleotide sequence ID" value="NZ_CP159534.1"/>
</dbReference>
<dbReference type="InterPro" id="IPR036890">
    <property type="entry name" value="HATPase_C_sf"/>
</dbReference>
<reference evidence="3" key="1">
    <citation type="submission" date="2024-06" db="EMBL/GenBank/DDBJ databases">
        <title>Streptomyces sp. strain HUAS MG91 genome sequences.</title>
        <authorList>
            <person name="Mo P."/>
        </authorList>
    </citation>
    <scope>NUCLEOTIDE SEQUENCE</scope>
    <source>
        <strain evidence="3">HUAS MG91</strain>
    </source>
</reference>
<dbReference type="SUPFAM" id="SSF55874">
    <property type="entry name" value="ATPase domain of HSP90 chaperone/DNA topoisomerase II/histidine kinase"/>
    <property type="match status" value="1"/>
</dbReference>
<accession>A0AAU8ITR4</accession>
<keyword evidence="1" id="KW-0418">Kinase</keyword>
<name>A0AAU8ITR4_9ACTN</name>